<evidence type="ECO:0000256" key="2">
    <source>
        <dbReference type="ARBA" id="ARBA00022741"/>
    </source>
</evidence>
<keyword evidence="6" id="KW-1185">Reference proteome</keyword>
<dbReference type="InterPro" id="IPR027417">
    <property type="entry name" value="P-loop_NTPase"/>
</dbReference>
<dbReference type="EMBL" id="BMAQ01000017">
    <property type="protein sequence ID" value="GFR38371.1"/>
    <property type="molecule type" value="Genomic_DNA"/>
</dbReference>
<dbReference type="GO" id="GO:0005524">
    <property type="term" value="F:ATP binding"/>
    <property type="evidence" value="ECO:0007669"/>
    <property type="project" value="UniProtKB-KW"/>
</dbReference>
<dbReference type="Pfam" id="PF00005">
    <property type="entry name" value="ABC_tran"/>
    <property type="match status" value="1"/>
</dbReference>
<dbReference type="InterPro" id="IPR003593">
    <property type="entry name" value="AAA+_ATPase"/>
</dbReference>
<reference evidence="5" key="1">
    <citation type="submission" date="2020-08" db="EMBL/GenBank/DDBJ databases">
        <authorList>
            <person name="Uke A."/>
            <person name="Chhe C."/>
            <person name="Baramee S."/>
            <person name="Kosugi A."/>
        </authorList>
    </citation>
    <scope>NUCLEOTIDE SEQUENCE</scope>
    <source>
        <strain evidence="5">DA-C8</strain>
    </source>
</reference>
<evidence type="ECO:0000259" key="4">
    <source>
        <dbReference type="PROSITE" id="PS50893"/>
    </source>
</evidence>
<dbReference type="RefSeq" id="WP_200966621.1">
    <property type="nucleotide sequence ID" value="NZ_BMAQ01000017.1"/>
</dbReference>
<evidence type="ECO:0000256" key="1">
    <source>
        <dbReference type="ARBA" id="ARBA00022448"/>
    </source>
</evidence>
<dbReference type="InterPro" id="IPR003439">
    <property type="entry name" value="ABC_transporter-like_ATP-bd"/>
</dbReference>
<protein>
    <recommendedName>
        <fullName evidence="4">ABC transporter domain-containing protein</fullName>
    </recommendedName>
</protein>
<dbReference type="PROSITE" id="PS50893">
    <property type="entry name" value="ABC_TRANSPORTER_2"/>
    <property type="match status" value="1"/>
</dbReference>
<evidence type="ECO:0000313" key="6">
    <source>
        <dbReference type="Proteomes" id="UP000654993"/>
    </source>
</evidence>
<dbReference type="PANTHER" id="PTHR42711">
    <property type="entry name" value="ABC TRANSPORTER ATP-BINDING PROTEIN"/>
    <property type="match status" value="1"/>
</dbReference>
<comment type="caution">
    <text evidence="5">The sequence shown here is derived from an EMBL/GenBank/DDBJ whole genome shotgun (WGS) entry which is preliminary data.</text>
</comment>
<dbReference type="PANTHER" id="PTHR42711:SF1">
    <property type="entry name" value="ABC-TRANSPORT PROTEIN, ATP-BINDING COMPONENT"/>
    <property type="match status" value="1"/>
</dbReference>
<dbReference type="SMART" id="SM00382">
    <property type="entry name" value="AAA"/>
    <property type="match status" value="1"/>
</dbReference>
<proteinExistence type="predicted"/>
<dbReference type="GO" id="GO:0016887">
    <property type="term" value="F:ATP hydrolysis activity"/>
    <property type="evidence" value="ECO:0007669"/>
    <property type="project" value="InterPro"/>
</dbReference>
<dbReference type="SUPFAM" id="SSF52540">
    <property type="entry name" value="P-loop containing nucleoside triphosphate hydrolases"/>
    <property type="match status" value="1"/>
</dbReference>
<dbReference type="AlphaFoldDB" id="A0A916QH38"/>
<accession>A0A916QH38</accession>
<organism evidence="5 6">
    <name type="scientific">Insulibacter thermoxylanivorax</name>
    <dbReference type="NCBI Taxonomy" id="2749268"/>
    <lineage>
        <taxon>Bacteria</taxon>
        <taxon>Bacillati</taxon>
        <taxon>Bacillota</taxon>
        <taxon>Bacilli</taxon>
        <taxon>Bacillales</taxon>
        <taxon>Paenibacillaceae</taxon>
        <taxon>Insulibacter</taxon>
    </lineage>
</organism>
<sequence length="352" mass="39268">MIELRGISKSYKVAQRRSSSIGSALKSLVRREYTSIQALSDISFRISPGEIVGYIGPNGAGKSTTIKIMSGILVPDSGSCSILGFTPWQDRKAYVRHIGVVFGQRTQLWWDVPVIDSFDLLRDIYRVPAKMYRDNLELLVDKLALGDLIHTPVRQLSLGQRMRCEIAASLLHSPDILFLDEPTIGLDAVSKVAVRDFIRMINRERGVTVILTTHDMSDIEALADRIIMIGKGRLLLEGKLAELRSRFGSHKTIVLDYRPAADPSHSASPSSQASSSRLTHASPFQLDHLALPHTEVVEWSQERAVLRVDTNRVKIADVISLVSTQVELLDITVESQPIEEIIVDLYKEYQLS</sequence>
<keyword evidence="1" id="KW-0813">Transport</keyword>
<name>A0A916QH38_9BACL</name>
<evidence type="ECO:0000256" key="3">
    <source>
        <dbReference type="ARBA" id="ARBA00022840"/>
    </source>
</evidence>
<gene>
    <name evidence="5" type="ORF">PRECH8_16670</name>
</gene>
<dbReference type="Proteomes" id="UP000654993">
    <property type="component" value="Unassembled WGS sequence"/>
</dbReference>
<keyword evidence="3" id="KW-0067">ATP-binding</keyword>
<dbReference type="InterPro" id="IPR050763">
    <property type="entry name" value="ABC_transporter_ATP-binding"/>
</dbReference>
<keyword evidence="2" id="KW-0547">Nucleotide-binding</keyword>
<dbReference type="Gene3D" id="3.40.50.300">
    <property type="entry name" value="P-loop containing nucleotide triphosphate hydrolases"/>
    <property type="match status" value="1"/>
</dbReference>
<feature type="domain" description="ABC transporter" evidence="4">
    <location>
        <begin position="23"/>
        <end position="256"/>
    </location>
</feature>
<evidence type="ECO:0000313" key="5">
    <source>
        <dbReference type="EMBL" id="GFR38371.1"/>
    </source>
</evidence>
<reference evidence="5" key="2">
    <citation type="journal article" date="2021" name="Data Brief">
        <title>Draft genome sequence data of the facultative, thermophilic, xylanolytic bacterium Paenibacillus sp. strain DA-C8.</title>
        <authorList>
            <person name="Chhe C."/>
            <person name="Uke A."/>
            <person name="Baramee S."/>
            <person name="Ungkulpasvich U."/>
            <person name="Tachaapaikoon C."/>
            <person name="Pason P."/>
            <person name="Waeonukul R."/>
            <person name="Ratanakhanokchai K."/>
            <person name="Kosugi A."/>
        </authorList>
    </citation>
    <scope>NUCLEOTIDE SEQUENCE</scope>
    <source>
        <strain evidence="5">DA-C8</strain>
    </source>
</reference>